<gene>
    <name evidence="3" type="ORF">SELO1098_LOCUS27015</name>
</gene>
<sequence>MDPVKNEKGEWVIPATRRPDGTWRKEKVLKEGYVPPDEVRAFETRASKEAALRAKKGVPGMPPPVEKPKPKPAEPKKKKEAEIAVPVAAMAEVSISGPAAKEEAPADKDPKKRLKALKKKLREVLELSGKDQKDLTAEQLEKLSKKETIEAEILSLAEFDN</sequence>
<organism evidence="3">
    <name type="scientific">Spumella elongata</name>
    <dbReference type="NCBI Taxonomy" id="89044"/>
    <lineage>
        <taxon>Eukaryota</taxon>
        <taxon>Sar</taxon>
        <taxon>Stramenopiles</taxon>
        <taxon>Ochrophyta</taxon>
        <taxon>Chrysophyceae</taxon>
        <taxon>Chromulinales</taxon>
        <taxon>Chromulinaceae</taxon>
        <taxon>Spumella</taxon>
    </lineage>
</organism>
<dbReference type="SUPFAM" id="SSF101931">
    <property type="entry name" value="Pym (Within the bgcn gene intron protein, WIBG), N-terminal domain"/>
    <property type="match status" value="1"/>
</dbReference>
<dbReference type="InterPro" id="IPR015362">
    <property type="entry name" value="WIBG_mago-bd"/>
</dbReference>
<feature type="compositionally biased region" description="Basic and acidic residues" evidence="1">
    <location>
        <begin position="66"/>
        <end position="80"/>
    </location>
</feature>
<dbReference type="InterPro" id="IPR036348">
    <property type="entry name" value="WIBG_N_sf"/>
</dbReference>
<feature type="region of interest" description="Disordered" evidence="1">
    <location>
        <begin position="45"/>
        <end position="80"/>
    </location>
</feature>
<proteinExistence type="predicted"/>
<dbReference type="PANTHER" id="PTHR22959:SF0">
    <property type="entry name" value="PARTNER OF Y14 AND MAGO"/>
    <property type="match status" value="1"/>
</dbReference>
<reference evidence="3" key="1">
    <citation type="submission" date="2021-01" db="EMBL/GenBank/DDBJ databases">
        <authorList>
            <person name="Corre E."/>
            <person name="Pelletier E."/>
            <person name="Niang G."/>
            <person name="Scheremetjew M."/>
            <person name="Finn R."/>
            <person name="Kale V."/>
            <person name="Holt S."/>
            <person name="Cochrane G."/>
            <person name="Meng A."/>
            <person name="Brown T."/>
            <person name="Cohen L."/>
        </authorList>
    </citation>
    <scope>NUCLEOTIDE SEQUENCE</scope>
    <source>
        <strain evidence="3">CCAP 955/1</strain>
    </source>
</reference>
<name>A0A7S3HL91_9STRA</name>
<dbReference type="Pfam" id="PF09282">
    <property type="entry name" value="Mago-bind"/>
    <property type="match status" value="1"/>
</dbReference>
<dbReference type="SMART" id="SM01273">
    <property type="entry name" value="Mago-bind"/>
    <property type="match status" value="1"/>
</dbReference>
<evidence type="ECO:0000259" key="2">
    <source>
        <dbReference type="SMART" id="SM01273"/>
    </source>
</evidence>
<dbReference type="EMBL" id="HBIC01052740">
    <property type="protein sequence ID" value="CAE0298161.1"/>
    <property type="molecule type" value="Transcribed_RNA"/>
</dbReference>
<dbReference type="PANTHER" id="PTHR22959">
    <property type="entry name" value="PYM PROTEIN"/>
    <property type="match status" value="1"/>
</dbReference>
<evidence type="ECO:0000256" key="1">
    <source>
        <dbReference type="SAM" id="MobiDB-lite"/>
    </source>
</evidence>
<evidence type="ECO:0000313" key="3">
    <source>
        <dbReference type="EMBL" id="CAE0298161.1"/>
    </source>
</evidence>
<accession>A0A7S3HL91</accession>
<dbReference type="GO" id="GO:0005737">
    <property type="term" value="C:cytoplasm"/>
    <property type="evidence" value="ECO:0007669"/>
    <property type="project" value="TreeGrafter"/>
</dbReference>
<dbReference type="InterPro" id="IPR039333">
    <property type="entry name" value="PYM1"/>
</dbReference>
<dbReference type="GO" id="GO:1903259">
    <property type="term" value="P:exon-exon junction complex disassembly"/>
    <property type="evidence" value="ECO:0007669"/>
    <property type="project" value="InterPro"/>
</dbReference>
<dbReference type="AlphaFoldDB" id="A0A7S3HL91"/>
<dbReference type="GO" id="GO:0035145">
    <property type="term" value="C:exon-exon junction complex"/>
    <property type="evidence" value="ECO:0007669"/>
    <property type="project" value="TreeGrafter"/>
</dbReference>
<feature type="domain" description="WIBG Mago-binding" evidence="2">
    <location>
        <begin position="9"/>
        <end position="35"/>
    </location>
</feature>
<protein>
    <recommendedName>
        <fullName evidence="2">WIBG Mago-binding domain-containing protein</fullName>
    </recommendedName>
</protein>
<dbReference type="GO" id="GO:0003723">
    <property type="term" value="F:RNA binding"/>
    <property type="evidence" value="ECO:0007669"/>
    <property type="project" value="TreeGrafter"/>
</dbReference>